<dbReference type="RefSeq" id="WP_162358765.1">
    <property type="nucleotide sequence ID" value="NZ_CP048209.1"/>
</dbReference>
<dbReference type="SUPFAM" id="SSF51735">
    <property type="entry name" value="NAD(P)-binding Rossmann-fold domains"/>
    <property type="match status" value="1"/>
</dbReference>
<dbReference type="KEGG" id="plyc:GXP70_21685"/>
<evidence type="ECO:0000313" key="3">
    <source>
        <dbReference type="Proteomes" id="UP000476064"/>
    </source>
</evidence>
<dbReference type="Gene3D" id="3.40.50.720">
    <property type="entry name" value="NAD(P)-binding Rossmann-like Domain"/>
    <property type="match status" value="1"/>
</dbReference>
<name>A0A6C0G1Q8_9BACL</name>
<dbReference type="SUPFAM" id="SSF55347">
    <property type="entry name" value="Glyceraldehyde-3-phosphate dehydrogenase-like, C-terminal domain"/>
    <property type="match status" value="1"/>
</dbReference>
<dbReference type="InterPro" id="IPR036291">
    <property type="entry name" value="NAD(P)-bd_dom_sf"/>
</dbReference>
<dbReference type="EMBL" id="CP048209">
    <property type="protein sequence ID" value="QHT62332.1"/>
    <property type="molecule type" value="Genomic_DNA"/>
</dbReference>
<evidence type="ECO:0000313" key="2">
    <source>
        <dbReference type="EMBL" id="QHT62332.1"/>
    </source>
</evidence>
<feature type="domain" description="GFO/IDH/MocA-like oxidoreductase" evidence="1">
    <location>
        <begin position="150"/>
        <end position="269"/>
    </location>
</feature>
<reference evidence="2 3" key="1">
    <citation type="submission" date="2020-01" db="EMBL/GenBank/DDBJ databases">
        <title>Paenibacillus sp. nov., isolated from tomato rhizosphere.</title>
        <authorList>
            <person name="Weon H.-Y."/>
            <person name="Lee S.A."/>
        </authorList>
    </citation>
    <scope>NUCLEOTIDE SEQUENCE [LARGE SCALE GENOMIC DNA]</scope>
    <source>
        <strain evidence="2 3">12200R-189</strain>
    </source>
</reference>
<dbReference type="AlphaFoldDB" id="A0A6C0G1Q8"/>
<dbReference type="InterPro" id="IPR055170">
    <property type="entry name" value="GFO_IDH_MocA-like_dom"/>
</dbReference>
<sequence>MSMIAKNNPEPPQAVRAKPHTPRLLLIGTEGLEHWRERPGFDVVGIVDSYGEWPEGKPDGLSPQLLACPLFVSVAEALASVAPDIACMSVPSAEKTDHEATELLLRAGIDVMAKKLRLNAMSDVNRLRAAADAGPGRLYVGEFYRYMPSVRALKRLLDQGKLGAIEQITWRCLLPIERYDWMSHYRHLSLEDLSYHHFSVLHDLFGFDPVRVYAHSYAPSFSQAGTRTVASMLAETANYRLNYETVWCSKRKPFSYLGEVTFEGSHGSAVLTDDGLRIYSPLGRRRSVPCPPAEYDGPWGPLDHWLEARPDMRPAAQATVRPDAAVEAAGKGSWLPYTFERFEPVLRTIYRAVESAETHTVQ</sequence>
<keyword evidence="3" id="KW-1185">Reference proteome</keyword>
<dbReference type="Gene3D" id="3.30.360.10">
    <property type="entry name" value="Dihydrodipicolinate Reductase, domain 2"/>
    <property type="match status" value="1"/>
</dbReference>
<dbReference type="Pfam" id="PF22725">
    <property type="entry name" value="GFO_IDH_MocA_C3"/>
    <property type="match status" value="1"/>
</dbReference>
<dbReference type="Proteomes" id="UP000476064">
    <property type="component" value="Chromosome"/>
</dbReference>
<accession>A0A6C0G1Q8</accession>
<evidence type="ECO:0000259" key="1">
    <source>
        <dbReference type="Pfam" id="PF22725"/>
    </source>
</evidence>
<organism evidence="2 3">
    <name type="scientific">Paenibacillus lycopersici</name>
    <dbReference type="NCBI Taxonomy" id="2704462"/>
    <lineage>
        <taxon>Bacteria</taxon>
        <taxon>Bacillati</taxon>
        <taxon>Bacillota</taxon>
        <taxon>Bacilli</taxon>
        <taxon>Bacillales</taxon>
        <taxon>Paenibacillaceae</taxon>
        <taxon>Paenibacillus</taxon>
    </lineage>
</organism>
<gene>
    <name evidence="2" type="ORF">GXP70_21685</name>
</gene>
<proteinExistence type="predicted"/>
<protein>
    <submittedName>
        <fullName evidence="2">Gfo/Idh/MocA family oxidoreductase</fullName>
    </submittedName>
</protein>